<dbReference type="HOGENOM" id="CLU_136627_0_0_10"/>
<dbReference type="EMBL" id="CR626928">
    <property type="protein sequence ID" value="CAH05734.1"/>
    <property type="molecule type" value="Genomic_DNA"/>
</dbReference>
<geneLocation type="plasmid" evidence="1 2">
    <name>pBF9343</name>
</geneLocation>
<gene>
    <name evidence="1" type="ORF">BF9343_p20</name>
</gene>
<dbReference type="eggNOG" id="ENOG5031588">
    <property type="taxonomic scope" value="Bacteria"/>
</dbReference>
<evidence type="ECO:0000313" key="2">
    <source>
        <dbReference type="Proteomes" id="UP000006731"/>
    </source>
</evidence>
<evidence type="ECO:0000313" key="1">
    <source>
        <dbReference type="EMBL" id="CAH05734.1"/>
    </source>
</evidence>
<organism evidence="1 2">
    <name type="scientific">Bacteroides fragilis (strain ATCC 25285 / DSM 2151 / CCUG 4856 / JCM 11019 / LMG 10263 / NCTC 9343 / Onslow / VPI 2553 / EN-2)</name>
    <dbReference type="NCBI Taxonomy" id="272559"/>
    <lineage>
        <taxon>Bacteria</taxon>
        <taxon>Pseudomonadati</taxon>
        <taxon>Bacteroidota</taxon>
        <taxon>Bacteroidia</taxon>
        <taxon>Bacteroidales</taxon>
        <taxon>Bacteroidaceae</taxon>
        <taxon>Bacteroides</taxon>
    </lineage>
</organism>
<keyword evidence="2" id="KW-1185">Reference proteome</keyword>
<keyword evidence="1" id="KW-0614">Plasmid</keyword>
<protein>
    <submittedName>
        <fullName evidence="1">Uncharacterized protein</fullName>
    </submittedName>
</protein>
<sequence>MERYILNYQRFNRNERCSHAIYLLYICTSNYQLFKGNNMKKYLSLVMIGLSLMLSGCSKDDNNDPDTPPTGDTGKVRYEATVSDPENFKLLVLYTVGVDFSSESPEKAAKEIVVESPFTFEQEAKQGTYLWLSAYPVPRDKENLENLQLPKKVEVKMFIDDKLHKSDSGENYAVVQYIFGQEKYQ</sequence>
<dbReference type="AlphaFoldDB" id="Q5CZE9"/>
<dbReference type="PaxDb" id="272559-BF9343_p20"/>
<reference evidence="1 2" key="1">
    <citation type="journal article" date="2005" name="Science">
        <title>Extensive DNA inversions in the B. fragilis genome control variable gene expression.</title>
        <authorList>
            <person name="Cerdeno-Tarraga A.M."/>
            <person name="Patrick S."/>
            <person name="Crosmann L."/>
            <person name="Blakely G."/>
            <person name="Abratt V."/>
            <person name="Lennard N."/>
            <person name="Duerden B."/>
            <person name="Poxton I."/>
            <person name="Harris B."/>
            <person name="Quail M.A."/>
            <person name="Barron A."/>
            <person name="Clarck L."/>
            <person name="Corton C."/>
            <person name="Doggett J."/>
            <person name="Holden M.T.G."/>
            <person name="Larke N."/>
            <person name="Line A."/>
            <person name="Lord A."/>
            <person name="Norbertczak H."/>
            <person name="Ormond D."/>
            <person name="Price C."/>
            <person name="Rabbinowitsch E."/>
            <person name="Woodward J."/>
            <person name="Barrel B.G."/>
            <person name="Parkhill J."/>
        </authorList>
    </citation>
    <scope>NUCLEOTIDE SEQUENCE [LARGE SCALE GENOMIC DNA]</scope>
    <source>
        <strain evidence="2">ATCC 25285 / DSM 2151 / CCUG 4856 / JCM 11019 / LMG 10263 / NCTC 9343 / Onslow / VPI 2553 / EN-2</strain>
        <plasmid evidence="1">pBF9343</plasmid>
    </source>
</reference>
<dbReference type="KEGG" id="bfs:BF9343_p20"/>
<accession>Q5CZE9</accession>
<proteinExistence type="predicted"/>
<name>Q5CZE9_BACFN</name>
<dbReference type="Proteomes" id="UP000006731">
    <property type="component" value="Plasmid pBF9343"/>
</dbReference>